<evidence type="ECO:0000256" key="4">
    <source>
        <dbReference type="ARBA" id="ARBA00022989"/>
    </source>
</evidence>
<feature type="transmembrane region" description="Helical" evidence="10">
    <location>
        <begin position="391"/>
        <end position="416"/>
    </location>
</feature>
<evidence type="ECO:0000256" key="10">
    <source>
        <dbReference type="SAM" id="Phobius"/>
    </source>
</evidence>
<dbReference type="PANTHER" id="PTHR11360">
    <property type="entry name" value="MONOCARBOXYLATE TRANSPORTER"/>
    <property type="match status" value="1"/>
</dbReference>
<dbReference type="PANTHER" id="PTHR11360:SF318">
    <property type="entry name" value="MONOCARBOXYLATE TRANSPORTER 12"/>
    <property type="match status" value="1"/>
</dbReference>
<keyword evidence="4 10" id="KW-1133">Transmembrane helix</keyword>
<organism evidence="12 13">
    <name type="scientific">Paralvinella palmiformis</name>
    <dbReference type="NCBI Taxonomy" id="53620"/>
    <lineage>
        <taxon>Eukaryota</taxon>
        <taxon>Metazoa</taxon>
        <taxon>Spiralia</taxon>
        <taxon>Lophotrochozoa</taxon>
        <taxon>Annelida</taxon>
        <taxon>Polychaeta</taxon>
        <taxon>Sedentaria</taxon>
        <taxon>Canalipalpata</taxon>
        <taxon>Terebellida</taxon>
        <taxon>Terebelliformia</taxon>
        <taxon>Alvinellidae</taxon>
        <taxon>Paralvinella</taxon>
    </lineage>
</organism>
<gene>
    <name evidence="12" type="ORF">LSH36_67g02052</name>
</gene>
<dbReference type="InterPro" id="IPR036259">
    <property type="entry name" value="MFS_trans_sf"/>
</dbReference>
<evidence type="ECO:0000256" key="6">
    <source>
        <dbReference type="ARBA" id="ARBA00036521"/>
    </source>
</evidence>
<feature type="transmembrane region" description="Helical" evidence="10">
    <location>
        <begin position="36"/>
        <end position="56"/>
    </location>
</feature>
<evidence type="ECO:0000256" key="2">
    <source>
        <dbReference type="ARBA" id="ARBA00022475"/>
    </source>
</evidence>
<dbReference type="Pfam" id="PF07690">
    <property type="entry name" value="MFS_1"/>
    <property type="match status" value="2"/>
</dbReference>
<keyword evidence="2" id="KW-1003">Cell membrane</keyword>
<dbReference type="GO" id="GO:0015881">
    <property type="term" value="P:creatine transmembrane transport"/>
    <property type="evidence" value="ECO:0007669"/>
    <property type="project" value="TreeGrafter"/>
</dbReference>
<dbReference type="GO" id="GO:0016323">
    <property type="term" value="C:basolateral plasma membrane"/>
    <property type="evidence" value="ECO:0007669"/>
    <property type="project" value="UniProtKB-SubCell"/>
</dbReference>
<feature type="transmembrane region" description="Helical" evidence="10">
    <location>
        <begin position="76"/>
        <end position="97"/>
    </location>
</feature>
<feature type="transmembrane region" description="Helical" evidence="10">
    <location>
        <begin position="165"/>
        <end position="186"/>
    </location>
</feature>
<comment type="catalytic activity">
    <reaction evidence="6">
        <text>creatine(in) = creatine(out)</text>
        <dbReference type="Rhea" id="RHEA:73043"/>
        <dbReference type="ChEBI" id="CHEBI:57947"/>
    </reaction>
</comment>
<feature type="transmembrane region" description="Helical" evidence="10">
    <location>
        <begin position="192"/>
        <end position="216"/>
    </location>
</feature>
<keyword evidence="13" id="KW-1185">Reference proteome</keyword>
<protein>
    <recommendedName>
        <fullName evidence="11">Major facilitator superfamily (MFS) profile domain-containing protein</fullName>
    </recommendedName>
</protein>
<evidence type="ECO:0000256" key="7">
    <source>
        <dbReference type="ARBA" id="ARBA00036771"/>
    </source>
</evidence>
<evidence type="ECO:0000256" key="8">
    <source>
        <dbReference type="ARBA" id="ARBA00037605"/>
    </source>
</evidence>
<accession>A0AAD9K3S2</accession>
<feature type="transmembrane region" description="Helical" evidence="10">
    <location>
        <begin position="467"/>
        <end position="486"/>
    </location>
</feature>
<evidence type="ECO:0000313" key="12">
    <source>
        <dbReference type="EMBL" id="KAK2164234.1"/>
    </source>
</evidence>
<name>A0AAD9K3S2_9ANNE</name>
<dbReference type="Proteomes" id="UP001208570">
    <property type="component" value="Unassembled WGS sequence"/>
</dbReference>
<dbReference type="InterPro" id="IPR020846">
    <property type="entry name" value="MFS_dom"/>
</dbReference>
<keyword evidence="3 10" id="KW-0812">Transmembrane</keyword>
<evidence type="ECO:0000256" key="9">
    <source>
        <dbReference type="SAM" id="MobiDB-lite"/>
    </source>
</evidence>
<feature type="transmembrane region" description="Helical" evidence="10">
    <location>
        <begin position="436"/>
        <end position="458"/>
    </location>
</feature>
<comment type="caution">
    <text evidence="12">The sequence shown here is derived from an EMBL/GenBank/DDBJ whole genome shotgun (WGS) entry which is preliminary data.</text>
</comment>
<dbReference type="EMBL" id="JAODUP010000067">
    <property type="protein sequence ID" value="KAK2164234.1"/>
    <property type="molecule type" value="Genomic_DNA"/>
</dbReference>
<feature type="region of interest" description="Disordered" evidence="9">
    <location>
        <begin position="226"/>
        <end position="257"/>
    </location>
</feature>
<comment type="subcellular location">
    <subcellularLocation>
        <location evidence="1">Basolateral cell membrane</location>
        <topology evidence="1">Multi-pass membrane protein</topology>
    </subcellularLocation>
</comment>
<feature type="transmembrane region" description="Helical" evidence="10">
    <location>
        <begin position="558"/>
        <end position="576"/>
    </location>
</feature>
<evidence type="ECO:0000256" key="5">
    <source>
        <dbReference type="ARBA" id="ARBA00023136"/>
    </source>
</evidence>
<dbReference type="InterPro" id="IPR050327">
    <property type="entry name" value="Proton-linked_MCT"/>
</dbReference>
<evidence type="ECO:0000256" key="1">
    <source>
        <dbReference type="ARBA" id="ARBA00004554"/>
    </source>
</evidence>
<feature type="transmembrane region" description="Helical" evidence="10">
    <location>
        <begin position="134"/>
        <end position="153"/>
    </location>
</feature>
<dbReference type="SUPFAM" id="SSF103473">
    <property type="entry name" value="MFS general substrate transporter"/>
    <property type="match status" value="1"/>
</dbReference>
<feature type="transmembrane region" description="Helical" evidence="10">
    <location>
        <begin position="527"/>
        <end position="546"/>
    </location>
</feature>
<feature type="transmembrane region" description="Helical" evidence="10">
    <location>
        <begin position="492"/>
        <end position="515"/>
    </location>
</feature>
<evidence type="ECO:0000259" key="11">
    <source>
        <dbReference type="PROSITE" id="PS50850"/>
    </source>
</evidence>
<dbReference type="InterPro" id="IPR011701">
    <property type="entry name" value="MFS"/>
</dbReference>
<sequence>MMVATREEAKDMMTGRTARKKCSKPSTVVYGTVDRGWAWVIMFALAFWNILIAGALKSFGVIYLEYLDLYQRGPVATAWMGFSFSIVITVMAPLSGYLGDHLSLKVQRILVMCLGVVMATAIAATGWIPKLEGAIITYGMAGFAASLVDTPILSLLGKYFKRRRFLASGVVFAGSSFGTLVLPPIFTLLVEAYAIRGAMVVFGGVWLNVLVVGAVIRPIEEHAISPPRDAHEGLKTPDLRNIKNAESEESDPKVNRDTAKRLLNGNDGLQFEIRHSTLSLGLQPLGINTFIASSRQSLDRKFGDTSLQRHRHSASVPCLPKATTSRNINASLCDMTTPANKHTTCPDANANDSKTCYNEKRKLYNDETNLCDDCKPEALSFSKQLCDILRAYWLFLKTPGLPLLILTFCAGSFAYFNQFFIFPPLAREYGMTKMQGAMLVSVSNVTELMSRLVVGLLVDKGKVKKSYLIKISFTLSAILALIASFFSNHAFVFVYAALFGLLGGVFIPLAIPLMVELVPASEVSSAAGIYVLVTGAGISLGPPVLGAVKALTGTFADSLRLCSVFYLVALGFYAINQGNMSCRRHKKLEAIDNCDVISTHDIP</sequence>
<reference evidence="12" key="1">
    <citation type="journal article" date="2023" name="Mol. Biol. Evol.">
        <title>Third-Generation Sequencing Reveals the Adaptive Role of the Epigenome in Three Deep-Sea Polychaetes.</title>
        <authorList>
            <person name="Perez M."/>
            <person name="Aroh O."/>
            <person name="Sun Y."/>
            <person name="Lan Y."/>
            <person name="Juniper S.K."/>
            <person name="Young C.R."/>
            <person name="Angers B."/>
            <person name="Qian P.Y."/>
        </authorList>
    </citation>
    <scope>NUCLEOTIDE SEQUENCE</scope>
    <source>
        <strain evidence="12">P08H-3</strain>
    </source>
</reference>
<feature type="transmembrane region" description="Helical" evidence="10">
    <location>
        <begin position="109"/>
        <end position="128"/>
    </location>
</feature>
<dbReference type="AlphaFoldDB" id="A0AAD9K3S2"/>
<proteinExistence type="predicted"/>
<keyword evidence="5 10" id="KW-0472">Membrane</keyword>
<dbReference type="PROSITE" id="PS50850">
    <property type="entry name" value="MFS"/>
    <property type="match status" value="1"/>
</dbReference>
<comment type="function">
    <text evidence="8">Functions as a transporter for creatine and as well for its precursor guanidinoacetate. Transport of creatine and GAA is independent of resting membrane potential and extracellular Na(+), Cl(-), or pH. Contributes to the process of creatine biosynthesis and distribution.</text>
</comment>
<evidence type="ECO:0000256" key="3">
    <source>
        <dbReference type="ARBA" id="ARBA00022692"/>
    </source>
</evidence>
<dbReference type="Gene3D" id="1.20.1250.20">
    <property type="entry name" value="MFS general substrate transporter like domains"/>
    <property type="match status" value="2"/>
</dbReference>
<comment type="catalytic activity">
    <reaction evidence="7">
        <text>guanidinoacetate(in) = guanidinoacetate(out)</text>
        <dbReference type="Rhea" id="RHEA:73047"/>
        <dbReference type="ChEBI" id="CHEBI:57742"/>
    </reaction>
</comment>
<dbReference type="GO" id="GO:0022857">
    <property type="term" value="F:transmembrane transporter activity"/>
    <property type="evidence" value="ECO:0007669"/>
    <property type="project" value="InterPro"/>
</dbReference>
<feature type="domain" description="Major facilitator superfamily (MFS) profile" evidence="11">
    <location>
        <begin position="388"/>
        <end position="603"/>
    </location>
</feature>
<evidence type="ECO:0000313" key="13">
    <source>
        <dbReference type="Proteomes" id="UP001208570"/>
    </source>
</evidence>